<sequence>MPNKKPKSDKPLTDQENQLAQLEDEVLRLKIENEALKLLASIQQRTDNSQK</sequence>
<protein>
    <submittedName>
        <fullName evidence="2">Uncharacterized protein</fullName>
    </submittedName>
</protein>
<evidence type="ECO:0000256" key="1">
    <source>
        <dbReference type="SAM" id="Coils"/>
    </source>
</evidence>
<reference evidence="2" key="1">
    <citation type="journal article" date="2015" name="Microbiology (Mosc.)">
        <title>Genomics of the Weissella cibaria species with an examination of its metabolic traits.</title>
        <authorList>
            <person name="Lynch K.M."/>
            <person name="Lucid A."/>
            <person name="Arendt E.K."/>
            <person name="Sleator R.D."/>
            <person name="Lucey B."/>
            <person name="Coffey A."/>
        </authorList>
    </citation>
    <scope>NUCLEOTIDE SEQUENCE [LARGE SCALE GENOMIC DNA]</scope>
    <source>
        <strain evidence="2">AB3b</strain>
    </source>
</reference>
<comment type="caution">
    <text evidence="2">The sequence shown here is derived from an EMBL/GenBank/DDBJ whole genome shotgun (WGS) entry which is preliminary data.</text>
</comment>
<dbReference type="AlphaFoldDB" id="A0A0D1MCV7"/>
<accession>A0A0D1MCV7</accession>
<evidence type="ECO:0000313" key="2">
    <source>
        <dbReference type="EMBL" id="KIU25631.1"/>
    </source>
</evidence>
<organism evidence="2 3">
    <name type="scientific">Weissella cibaria</name>
    <dbReference type="NCBI Taxonomy" id="137591"/>
    <lineage>
        <taxon>Bacteria</taxon>
        <taxon>Bacillati</taxon>
        <taxon>Bacillota</taxon>
        <taxon>Bacilli</taxon>
        <taxon>Lactobacillales</taxon>
        <taxon>Lactobacillaceae</taxon>
        <taxon>Weissella</taxon>
    </lineage>
</organism>
<gene>
    <name evidence="2" type="ORF">ab3b_00175</name>
</gene>
<name>A0A0D1MCV7_9LACO</name>
<evidence type="ECO:0000313" key="3">
    <source>
        <dbReference type="Proteomes" id="UP000032289"/>
    </source>
</evidence>
<keyword evidence="1" id="KW-0175">Coiled coil</keyword>
<dbReference type="EMBL" id="JWHT01000005">
    <property type="protein sequence ID" value="KIU25631.1"/>
    <property type="molecule type" value="Genomic_DNA"/>
</dbReference>
<dbReference type="Proteomes" id="UP000032289">
    <property type="component" value="Unassembled WGS sequence"/>
</dbReference>
<proteinExistence type="predicted"/>
<dbReference type="PATRIC" id="fig|137591.24.peg.178"/>
<feature type="coiled-coil region" evidence="1">
    <location>
        <begin position="12"/>
        <end position="39"/>
    </location>
</feature>